<evidence type="ECO:0000313" key="2">
    <source>
        <dbReference type="Proteomes" id="UP001332192"/>
    </source>
</evidence>
<dbReference type="InterPro" id="IPR028082">
    <property type="entry name" value="Peripla_BP_I"/>
</dbReference>
<dbReference type="SUPFAM" id="SSF53822">
    <property type="entry name" value="Periplasmic binding protein-like I"/>
    <property type="match status" value="1"/>
</dbReference>
<keyword evidence="2" id="KW-1185">Reference proteome</keyword>
<accession>A0ABZ1BVD6</accession>
<sequence>MMRGRGFFLAWWIAALGIVAWAPMGSASTGKTYHIGIVQIVEHPSLDAARKGFVDALAAHGLREGQNVRYDIRNAQGDLSTARLIAQQLVASNVDLILAIATPTAQAAAQATSTIPILITAVTDPVAARLVKSLERPGTNVTGTSDMTPVSAQLQLLKRLLPSARKVGVVYNAGEVNSQVQLELTQQAAKTLGLEVLTASASSSTDVLTAAQSLASRVDAFYVFTDNTVVSALESVIKVAEQVRKPLIVGEGDSVRRGGLATVGIDYYRLGQQTGEMALRVLNGASPAEMPIEFQKDARLVVNLAAASRMGVTIPDAILREAAEVVR</sequence>
<dbReference type="Pfam" id="PF04392">
    <property type="entry name" value="ABC_sub_bind"/>
    <property type="match status" value="1"/>
</dbReference>
<dbReference type="Gene3D" id="3.40.50.2300">
    <property type="match status" value="2"/>
</dbReference>
<dbReference type="RefSeq" id="WP_324715759.1">
    <property type="nucleotide sequence ID" value="NZ_CP141615.1"/>
</dbReference>
<dbReference type="InterPro" id="IPR007487">
    <property type="entry name" value="ABC_transpt-TYRBP-like"/>
</dbReference>
<protein>
    <submittedName>
        <fullName evidence="1">ABC transporter substrate-binding protein</fullName>
    </submittedName>
</protein>
<dbReference type="Proteomes" id="UP001332192">
    <property type="component" value="Chromosome"/>
</dbReference>
<dbReference type="EMBL" id="CP141615">
    <property type="protein sequence ID" value="WRP16486.1"/>
    <property type="molecule type" value="Genomic_DNA"/>
</dbReference>
<reference evidence="1 2" key="1">
    <citation type="journal article" date="2024" name="Front. Microbiol.">
        <title>Novel thermophilic genera Geochorda gen. nov. and Carboxydochorda gen. nov. from the deep terrestrial subsurface reveal the ecophysiological diversity in the class Limnochordia.</title>
        <authorList>
            <person name="Karnachuk O.V."/>
            <person name="Lukina A.P."/>
            <person name="Avakyan M.R."/>
            <person name="Kadnikov V.V."/>
            <person name="Begmatov S."/>
            <person name="Beletsky A.V."/>
            <person name="Vlasova K.G."/>
            <person name="Novikov A.A."/>
            <person name="Shcherbakova V.A."/>
            <person name="Mardanov A.V."/>
            <person name="Ravin N.V."/>
        </authorList>
    </citation>
    <scope>NUCLEOTIDE SEQUENCE [LARGE SCALE GENOMIC DNA]</scope>
    <source>
        <strain evidence="1 2">L945</strain>
    </source>
</reference>
<evidence type="ECO:0000313" key="1">
    <source>
        <dbReference type="EMBL" id="WRP16486.1"/>
    </source>
</evidence>
<proteinExistence type="predicted"/>
<dbReference type="PANTHER" id="PTHR35271:SF1">
    <property type="entry name" value="ABC TRANSPORTER, SUBSTRATE-BINDING LIPOPROTEIN"/>
    <property type="match status" value="1"/>
</dbReference>
<gene>
    <name evidence="1" type="ORF">U7230_10305</name>
</gene>
<name>A0ABZ1BVD6_9FIRM</name>
<dbReference type="PANTHER" id="PTHR35271">
    <property type="entry name" value="ABC TRANSPORTER, SUBSTRATE-BINDING LIPOPROTEIN-RELATED"/>
    <property type="match status" value="1"/>
</dbReference>
<organism evidence="1 2">
    <name type="scientific">Carboxydichorda subterranea</name>
    <dbReference type="NCBI Taxonomy" id="3109565"/>
    <lineage>
        <taxon>Bacteria</taxon>
        <taxon>Bacillati</taxon>
        <taxon>Bacillota</taxon>
        <taxon>Limnochordia</taxon>
        <taxon>Limnochordales</taxon>
        <taxon>Geochordaceae</taxon>
        <taxon>Carboxydichorda</taxon>
    </lineage>
</organism>
<dbReference type="CDD" id="cd06325">
    <property type="entry name" value="PBP1_ABC_unchar_transporter"/>
    <property type="match status" value="1"/>
</dbReference>